<proteinExistence type="inferred from homology"/>
<dbReference type="PIRSF" id="PIRSF019455">
    <property type="entry name" value="CopR_AtkY"/>
    <property type="match status" value="1"/>
</dbReference>
<name>A0A1H3PEC6_9FIRM</name>
<dbReference type="RefSeq" id="WP_091729269.1">
    <property type="nucleotide sequence ID" value="NZ_FNQE01000014.1"/>
</dbReference>
<evidence type="ECO:0000313" key="6">
    <source>
        <dbReference type="Proteomes" id="UP000198625"/>
    </source>
</evidence>
<keyword evidence="2" id="KW-0805">Transcription regulation</keyword>
<dbReference type="InterPro" id="IPR036388">
    <property type="entry name" value="WH-like_DNA-bd_sf"/>
</dbReference>
<dbReference type="Gene3D" id="1.10.10.10">
    <property type="entry name" value="Winged helix-like DNA-binding domain superfamily/Winged helix DNA-binding domain"/>
    <property type="match status" value="1"/>
</dbReference>
<sequence length="118" mass="13850">MDDIKIFHAEYKFMEILWDNEPIKSSDLVKLAREKLGWKKSTTYTVIRRLVDRRIISNEDSIVRAVVGRELAQRVETEELIDKVYGGSIKSFFASFLQKENLSKEDIEELKKIVNKLD</sequence>
<keyword evidence="4" id="KW-0804">Transcription</keyword>
<dbReference type="Pfam" id="PF03965">
    <property type="entry name" value="Penicillinase_R"/>
    <property type="match status" value="1"/>
</dbReference>
<dbReference type="GO" id="GO:0045892">
    <property type="term" value="P:negative regulation of DNA-templated transcription"/>
    <property type="evidence" value="ECO:0007669"/>
    <property type="project" value="InterPro"/>
</dbReference>
<keyword evidence="6" id="KW-1185">Reference proteome</keyword>
<keyword evidence="3" id="KW-0238">DNA-binding</keyword>
<dbReference type="SUPFAM" id="SSF46785">
    <property type="entry name" value="Winged helix' DNA-binding domain"/>
    <property type="match status" value="1"/>
</dbReference>
<dbReference type="AlphaFoldDB" id="A0A1H3PEC6"/>
<dbReference type="InterPro" id="IPR036390">
    <property type="entry name" value="WH_DNA-bd_sf"/>
</dbReference>
<evidence type="ECO:0000256" key="2">
    <source>
        <dbReference type="ARBA" id="ARBA00023015"/>
    </source>
</evidence>
<dbReference type="EMBL" id="FNQE01000014">
    <property type="protein sequence ID" value="SDY99430.1"/>
    <property type="molecule type" value="Genomic_DNA"/>
</dbReference>
<protein>
    <submittedName>
        <fullName evidence="5">Predicted transcriptional regulator</fullName>
    </submittedName>
</protein>
<organism evidence="5 6">
    <name type="scientific">Proteiniborus ethanoligenes</name>
    <dbReference type="NCBI Taxonomy" id="415015"/>
    <lineage>
        <taxon>Bacteria</taxon>
        <taxon>Bacillati</taxon>
        <taxon>Bacillota</taxon>
        <taxon>Clostridia</taxon>
        <taxon>Eubacteriales</taxon>
        <taxon>Proteiniborus</taxon>
    </lineage>
</organism>
<dbReference type="OrthoDB" id="9795583at2"/>
<accession>A0A1H3PEC6</accession>
<evidence type="ECO:0000256" key="4">
    <source>
        <dbReference type="ARBA" id="ARBA00023163"/>
    </source>
</evidence>
<evidence type="ECO:0000256" key="1">
    <source>
        <dbReference type="ARBA" id="ARBA00011046"/>
    </source>
</evidence>
<comment type="similarity">
    <text evidence="1">Belongs to the BlaI transcriptional regulatory family.</text>
</comment>
<evidence type="ECO:0000256" key="3">
    <source>
        <dbReference type="ARBA" id="ARBA00023125"/>
    </source>
</evidence>
<dbReference type="Proteomes" id="UP000198625">
    <property type="component" value="Unassembled WGS sequence"/>
</dbReference>
<dbReference type="STRING" id="415015.SAMN05660462_01470"/>
<evidence type="ECO:0000313" key="5">
    <source>
        <dbReference type="EMBL" id="SDY99430.1"/>
    </source>
</evidence>
<gene>
    <name evidence="5" type="ORF">SAMN05660462_01470</name>
</gene>
<reference evidence="5 6" key="1">
    <citation type="submission" date="2016-10" db="EMBL/GenBank/DDBJ databases">
        <authorList>
            <person name="de Groot N.N."/>
        </authorList>
    </citation>
    <scope>NUCLEOTIDE SEQUENCE [LARGE SCALE GENOMIC DNA]</scope>
    <source>
        <strain evidence="5 6">DSM 21650</strain>
    </source>
</reference>
<dbReference type="InterPro" id="IPR005650">
    <property type="entry name" value="BlaI_family"/>
</dbReference>
<dbReference type="Gene3D" id="1.10.4040.10">
    <property type="entry name" value="Penicillinase repressor domain"/>
    <property type="match status" value="1"/>
</dbReference>
<dbReference type="GO" id="GO:0003677">
    <property type="term" value="F:DNA binding"/>
    <property type="evidence" value="ECO:0007669"/>
    <property type="project" value="UniProtKB-KW"/>
</dbReference>